<reference evidence="2" key="1">
    <citation type="submission" date="2023-02" db="EMBL/GenBank/DDBJ databases">
        <title>Kitasatospora phosalacinea NBRC 14627.</title>
        <authorList>
            <person name="Ichikawa N."/>
            <person name="Sato H."/>
            <person name="Tonouchi N."/>
        </authorList>
    </citation>
    <scope>NUCLEOTIDE SEQUENCE</scope>
    <source>
        <strain evidence="2">NBRC 14627</strain>
    </source>
</reference>
<proteinExistence type="predicted"/>
<evidence type="ECO:0000313" key="2">
    <source>
        <dbReference type="EMBL" id="GLW73971.1"/>
    </source>
</evidence>
<feature type="chain" id="PRO_5040999221" evidence="1">
    <location>
        <begin position="29"/>
        <end position="312"/>
    </location>
</feature>
<name>A0A9W6QFE7_9ACTN</name>
<sequence>MRPVVRSVAIVSSAALTALTLAVPSAVAKDAVDAVTANAAVDPETAALAPPRDLAAAVGEQGRGAFDDAFTGVSVDRKNNQVIVYGTDGARSRKMTGAAQQKHAGIDTGRVKYVTAKYSRKDLDASLDRTTEAARSSDAAHLEVYGAAAAPDGSGIPVTATAGEAPQPFTRRWNDGRAFIGGNVPIGDGNPSVGSWSSLSRGGYTGFTGSDHPQWDAQTTVTDYCNGNGTDSDEADQPEGRWYAVTSAAYSYDGDSVCQDGARPYYDGHGVPCGITGSSTRQARGIVSGGEGGTLYRTEAPDILDSSCPCCS</sequence>
<keyword evidence="1" id="KW-0732">Signal</keyword>
<evidence type="ECO:0000313" key="3">
    <source>
        <dbReference type="Proteomes" id="UP001165041"/>
    </source>
</evidence>
<dbReference type="AlphaFoldDB" id="A0A9W6QFE7"/>
<protein>
    <submittedName>
        <fullName evidence="2">Uncharacterized protein</fullName>
    </submittedName>
</protein>
<gene>
    <name evidence="2" type="ORF">Kpho02_62690</name>
</gene>
<comment type="caution">
    <text evidence="2">The sequence shown here is derived from an EMBL/GenBank/DDBJ whole genome shotgun (WGS) entry which is preliminary data.</text>
</comment>
<feature type="signal peptide" evidence="1">
    <location>
        <begin position="1"/>
        <end position="28"/>
    </location>
</feature>
<organism evidence="2 3">
    <name type="scientific">Kitasatospora phosalacinea</name>
    <dbReference type="NCBI Taxonomy" id="2065"/>
    <lineage>
        <taxon>Bacteria</taxon>
        <taxon>Bacillati</taxon>
        <taxon>Actinomycetota</taxon>
        <taxon>Actinomycetes</taxon>
        <taxon>Kitasatosporales</taxon>
        <taxon>Streptomycetaceae</taxon>
        <taxon>Kitasatospora</taxon>
    </lineage>
</organism>
<evidence type="ECO:0000256" key="1">
    <source>
        <dbReference type="SAM" id="SignalP"/>
    </source>
</evidence>
<accession>A0A9W6QFE7</accession>
<dbReference type="Proteomes" id="UP001165041">
    <property type="component" value="Unassembled WGS sequence"/>
</dbReference>
<dbReference type="EMBL" id="BSSA01000030">
    <property type="protein sequence ID" value="GLW73971.1"/>
    <property type="molecule type" value="Genomic_DNA"/>
</dbReference>